<dbReference type="PROSITE" id="PS50175">
    <property type="entry name" value="ASP_PROT_RETROV"/>
    <property type="match status" value="1"/>
</dbReference>
<dbReference type="Pfam" id="PF03732">
    <property type="entry name" value="Retrotrans_gag"/>
    <property type="match status" value="1"/>
</dbReference>
<feature type="domain" description="Peptidase A2" evidence="4">
    <location>
        <begin position="468"/>
        <end position="549"/>
    </location>
</feature>
<evidence type="ECO:0000256" key="2">
    <source>
        <dbReference type="PROSITE-ProRule" id="PRU00047"/>
    </source>
</evidence>
<dbReference type="InterPro" id="IPR001995">
    <property type="entry name" value="Peptidase_A2_cat"/>
</dbReference>
<keyword evidence="2" id="KW-0479">Metal-binding</keyword>
<dbReference type="SMART" id="SM00343">
    <property type="entry name" value="ZnF_C2HC"/>
    <property type="match status" value="2"/>
</dbReference>
<dbReference type="SUPFAM" id="SSF57756">
    <property type="entry name" value="Retrovirus zinc finger-like domains"/>
    <property type="match status" value="1"/>
</dbReference>
<gene>
    <name evidence="5" type="ORF">NQ314_020620</name>
</gene>
<evidence type="ECO:0008006" key="7">
    <source>
        <dbReference type="Google" id="ProtNLM"/>
    </source>
</evidence>
<dbReference type="InterPro" id="IPR001878">
    <property type="entry name" value="Znf_CCHC"/>
</dbReference>
<name>A0AAV8WKL9_9CUCU</name>
<accession>A0AAV8WKL9</accession>
<dbReference type="InterPro" id="IPR001969">
    <property type="entry name" value="Aspartic_peptidase_AS"/>
</dbReference>
<dbReference type="GO" id="GO:0008270">
    <property type="term" value="F:zinc ion binding"/>
    <property type="evidence" value="ECO:0007669"/>
    <property type="project" value="UniProtKB-KW"/>
</dbReference>
<dbReference type="CDD" id="cd00303">
    <property type="entry name" value="retropepsin_like"/>
    <property type="match status" value="1"/>
</dbReference>
<evidence type="ECO:0000256" key="1">
    <source>
        <dbReference type="ARBA" id="ARBA00022801"/>
    </source>
</evidence>
<dbReference type="GO" id="GO:0004190">
    <property type="term" value="F:aspartic-type endopeptidase activity"/>
    <property type="evidence" value="ECO:0007669"/>
    <property type="project" value="InterPro"/>
</dbReference>
<keyword evidence="1" id="KW-0378">Hydrolase</keyword>
<dbReference type="GO" id="GO:0003676">
    <property type="term" value="F:nucleic acid binding"/>
    <property type="evidence" value="ECO:0007669"/>
    <property type="project" value="InterPro"/>
</dbReference>
<dbReference type="Pfam" id="PF13650">
    <property type="entry name" value="Asp_protease_2"/>
    <property type="match status" value="1"/>
</dbReference>
<dbReference type="InterPro" id="IPR005162">
    <property type="entry name" value="Retrotrans_gag_dom"/>
</dbReference>
<keyword evidence="6" id="KW-1185">Reference proteome</keyword>
<keyword evidence="2" id="KW-0862">Zinc</keyword>
<dbReference type="GO" id="GO:0006508">
    <property type="term" value="P:proteolysis"/>
    <property type="evidence" value="ECO:0007669"/>
    <property type="project" value="InterPro"/>
</dbReference>
<dbReference type="SUPFAM" id="SSF50630">
    <property type="entry name" value="Acid proteases"/>
    <property type="match status" value="1"/>
</dbReference>
<evidence type="ECO:0000259" key="3">
    <source>
        <dbReference type="PROSITE" id="PS50158"/>
    </source>
</evidence>
<dbReference type="Gene3D" id="4.10.60.10">
    <property type="entry name" value="Zinc finger, CCHC-type"/>
    <property type="match status" value="1"/>
</dbReference>
<dbReference type="InterPro" id="IPR036875">
    <property type="entry name" value="Znf_CCHC_sf"/>
</dbReference>
<feature type="domain" description="CCHC-type" evidence="3">
    <location>
        <begin position="399"/>
        <end position="412"/>
    </location>
</feature>
<organism evidence="5 6">
    <name type="scientific">Rhamnusium bicolor</name>
    <dbReference type="NCBI Taxonomy" id="1586634"/>
    <lineage>
        <taxon>Eukaryota</taxon>
        <taxon>Metazoa</taxon>
        <taxon>Ecdysozoa</taxon>
        <taxon>Arthropoda</taxon>
        <taxon>Hexapoda</taxon>
        <taxon>Insecta</taxon>
        <taxon>Pterygota</taxon>
        <taxon>Neoptera</taxon>
        <taxon>Endopterygota</taxon>
        <taxon>Coleoptera</taxon>
        <taxon>Polyphaga</taxon>
        <taxon>Cucujiformia</taxon>
        <taxon>Chrysomeloidea</taxon>
        <taxon>Cerambycidae</taxon>
        <taxon>Lepturinae</taxon>
        <taxon>Rhagiini</taxon>
        <taxon>Rhamnusium</taxon>
    </lineage>
</organism>
<evidence type="ECO:0000313" key="5">
    <source>
        <dbReference type="EMBL" id="KAJ8926971.1"/>
    </source>
</evidence>
<keyword evidence="2" id="KW-0863">Zinc-finger</keyword>
<evidence type="ECO:0000313" key="6">
    <source>
        <dbReference type="Proteomes" id="UP001162156"/>
    </source>
</evidence>
<dbReference type="PROSITE" id="PS50158">
    <property type="entry name" value="ZF_CCHC"/>
    <property type="match status" value="1"/>
</dbReference>
<dbReference type="Gene3D" id="2.40.70.10">
    <property type="entry name" value="Acid Proteases"/>
    <property type="match status" value="1"/>
</dbReference>
<dbReference type="Proteomes" id="UP001162156">
    <property type="component" value="Unassembled WGS sequence"/>
</dbReference>
<dbReference type="EMBL" id="JANEYF010005762">
    <property type="protein sequence ID" value="KAJ8926971.1"/>
    <property type="molecule type" value="Genomic_DNA"/>
</dbReference>
<proteinExistence type="predicted"/>
<protein>
    <recommendedName>
        <fullName evidence="7">CCHC-type domain-containing protein</fullName>
    </recommendedName>
</protein>
<reference evidence="5" key="1">
    <citation type="journal article" date="2023" name="Insect Mol. Biol.">
        <title>Genome sequencing provides insights into the evolution of gene families encoding plant cell wall-degrading enzymes in longhorned beetles.</title>
        <authorList>
            <person name="Shin N.R."/>
            <person name="Okamura Y."/>
            <person name="Kirsch R."/>
            <person name="Pauchet Y."/>
        </authorList>
    </citation>
    <scope>NUCLEOTIDE SEQUENCE</scope>
    <source>
        <strain evidence="5">RBIC_L_NR</strain>
    </source>
</reference>
<dbReference type="AlphaFoldDB" id="A0AAV8WKL9"/>
<dbReference type="InterPro" id="IPR021109">
    <property type="entry name" value="Peptidase_aspartic_dom_sf"/>
</dbReference>
<comment type="caution">
    <text evidence="5">The sequence shown here is derived from an EMBL/GenBank/DDBJ whole genome shotgun (WGS) entry which is preliminary data.</text>
</comment>
<evidence type="ECO:0000259" key="4">
    <source>
        <dbReference type="PROSITE" id="PS50175"/>
    </source>
</evidence>
<dbReference type="PROSITE" id="PS00141">
    <property type="entry name" value="ASP_PROTEASE"/>
    <property type="match status" value="1"/>
</dbReference>
<sequence length="662" mass="75351">MYINRLDKEELTYELTVRGIGTGSCDEMRHRLALAIQMEKEGDSLKYPKYPYSFHQDADAVMKTLDNLAQLLMSFDNGRGSSEAMKIQTKLSHTLGRLDNMETAEEEENMKKKSELLALALSLMEKFIEKTENFEKNKMVPASLSLLESQVEVNTFQEGIHNASRSSAIVETVQPEPRSSSGAVNKTILPHKWDLKKFSGDNKGISVNAFFERVEELRLARNVSKGNLLESGIDLFSDKAYQFYKDCRTRVHTWEELVVEFRGEYLSANHNDVLFEELQRRTQHPTETIGIYLAIMSGYFSRLRCPISEQAKLSIIMKNLHPFYQDRLTDPLPKTVAELRMVCRRLEARRDIINSYAEPTSRRGNAIEKDLAFVDVTEEIQSMDIAGPSSRISKKEIVCYRCNKPGHKAIGCAMATKIICFKCKKEGYTVRTCPTCSKKGNETQHFILDHAQNDERPYLKVSVLGKPLLGLLDSGASATILGSAGWKLLKDLELNLDSSKAVRCTVANGQSVQSIGECEIPFRVRDRIKLITVLVVPELLHTLILGANFWKSMGIVPDLRHNEWHFSDQPICGSINEMDHLRGQTILSPLQETRLKALIDRNVALMGEKLGCTDLAEHEVRKRLDEATKKNERTYNLRRRHEEFLPNQMVWKRNFVLSDAAK</sequence>